<dbReference type="Proteomes" id="UP000030185">
    <property type="component" value="Unassembled WGS sequence"/>
</dbReference>
<keyword evidence="4" id="KW-1185">Reference proteome</keyword>
<dbReference type="eggNOG" id="COG4770">
    <property type="taxonomic scope" value="Bacteria"/>
</dbReference>
<feature type="domain" description="Lipoyl-binding" evidence="2">
    <location>
        <begin position="85"/>
        <end position="166"/>
    </location>
</feature>
<evidence type="ECO:0000313" key="3">
    <source>
        <dbReference type="EMBL" id="GAL86932.1"/>
    </source>
</evidence>
<reference evidence="3 4" key="1">
    <citation type="submission" date="2014-09" db="EMBL/GenBank/DDBJ databases">
        <title>Sporocytophaga myxococcoides PG-01 genome sequencing.</title>
        <authorList>
            <person name="Liu L."/>
            <person name="Gao P.J."/>
            <person name="Chen G.J."/>
            <person name="Wang L.S."/>
        </authorList>
    </citation>
    <scope>NUCLEOTIDE SEQUENCE [LARGE SCALE GENOMIC DNA]</scope>
    <source>
        <strain evidence="3 4">PG-01</strain>
    </source>
</reference>
<dbReference type="PANTHER" id="PTHR45266">
    <property type="entry name" value="OXALOACETATE DECARBOXYLASE ALPHA CHAIN"/>
    <property type="match status" value="1"/>
</dbReference>
<dbReference type="Gene3D" id="2.40.50.100">
    <property type="match status" value="1"/>
</dbReference>
<dbReference type="OrthoDB" id="9812676at2"/>
<gene>
    <name evidence="3" type="ORF">MYP_4162</name>
</gene>
<dbReference type="Pfam" id="PF00364">
    <property type="entry name" value="Biotin_lipoyl"/>
    <property type="match status" value="1"/>
</dbReference>
<name>A0A098LKQ9_9BACT</name>
<accession>A0A098LKQ9</accession>
<evidence type="ECO:0000313" key="4">
    <source>
        <dbReference type="Proteomes" id="UP000030185"/>
    </source>
</evidence>
<dbReference type="EMBL" id="BBLT01000010">
    <property type="protein sequence ID" value="GAL86932.1"/>
    <property type="molecule type" value="Genomic_DNA"/>
</dbReference>
<dbReference type="InterPro" id="IPR011053">
    <property type="entry name" value="Single_hybrid_motif"/>
</dbReference>
<dbReference type="SUPFAM" id="SSF51230">
    <property type="entry name" value="Single hybrid motif"/>
    <property type="match status" value="1"/>
</dbReference>
<dbReference type="CDD" id="cd06850">
    <property type="entry name" value="biotinyl_domain"/>
    <property type="match status" value="1"/>
</dbReference>
<protein>
    <submittedName>
        <fullName evidence="3">Carboxylesterase</fullName>
    </submittedName>
</protein>
<dbReference type="PROSITE" id="PS50968">
    <property type="entry name" value="BIOTINYL_LIPOYL"/>
    <property type="match status" value="1"/>
</dbReference>
<keyword evidence="1" id="KW-0092">Biotin</keyword>
<evidence type="ECO:0000259" key="2">
    <source>
        <dbReference type="PROSITE" id="PS50968"/>
    </source>
</evidence>
<evidence type="ECO:0000256" key="1">
    <source>
        <dbReference type="ARBA" id="ARBA00023267"/>
    </source>
</evidence>
<dbReference type="FunFam" id="2.40.50.100:FF:000003">
    <property type="entry name" value="Acetyl-CoA carboxylase biotin carboxyl carrier protein"/>
    <property type="match status" value="1"/>
</dbReference>
<organism evidence="3 4">
    <name type="scientific">Sporocytophaga myxococcoides</name>
    <dbReference type="NCBI Taxonomy" id="153721"/>
    <lineage>
        <taxon>Bacteria</taxon>
        <taxon>Pseudomonadati</taxon>
        <taxon>Bacteroidota</taxon>
        <taxon>Cytophagia</taxon>
        <taxon>Cytophagales</taxon>
        <taxon>Cytophagaceae</taxon>
        <taxon>Sporocytophaga</taxon>
    </lineage>
</organism>
<dbReference type="STRING" id="153721.MYP_4162"/>
<comment type="caution">
    <text evidence="3">The sequence shown here is derived from an EMBL/GenBank/DDBJ whole genome shotgun (WGS) entry which is preliminary data.</text>
</comment>
<sequence>MLKIKTSNQNFIEFHKEGDKLILNGSPLNWDISELAYQKSYHIIKENKSYSVEVLKFDREQKMLYLRINDKELQITLQDTRDLMLEKLGVSNKRSETLNDIKAPMPGKVLEIKVKEGQTIEKGEPILILEAMKMENLIKSPGTGIVKSIQIKEGQSVEKNQVLIRL</sequence>
<dbReference type="PROSITE" id="PS00188">
    <property type="entry name" value="BIOTIN"/>
    <property type="match status" value="1"/>
</dbReference>
<dbReference type="InterPro" id="IPR000089">
    <property type="entry name" value="Biotin_lipoyl"/>
</dbReference>
<dbReference type="PANTHER" id="PTHR45266:SF3">
    <property type="entry name" value="OXALOACETATE DECARBOXYLASE ALPHA CHAIN"/>
    <property type="match status" value="1"/>
</dbReference>
<dbReference type="InterPro" id="IPR050709">
    <property type="entry name" value="Biotin_Carboxyl_Carrier/Decarb"/>
</dbReference>
<proteinExistence type="predicted"/>
<dbReference type="RefSeq" id="WP_052430381.1">
    <property type="nucleotide sequence ID" value="NZ_BBLT01000010.1"/>
</dbReference>
<dbReference type="AlphaFoldDB" id="A0A098LKQ9"/>
<dbReference type="InterPro" id="IPR001882">
    <property type="entry name" value="Biotin_BS"/>
</dbReference>